<evidence type="ECO:0000313" key="3">
    <source>
        <dbReference type="EMBL" id="CAE8660852.1"/>
    </source>
</evidence>
<accession>A0A813IY15</accession>
<protein>
    <submittedName>
        <fullName evidence="3">Uncharacterized protein</fullName>
    </submittedName>
</protein>
<feature type="transmembrane region" description="Helical" evidence="2">
    <location>
        <begin position="78"/>
        <end position="104"/>
    </location>
</feature>
<feature type="compositionally biased region" description="Acidic residues" evidence="1">
    <location>
        <begin position="336"/>
        <end position="353"/>
    </location>
</feature>
<evidence type="ECO:0000256" key="1">
    <source>
        <dbReference type="SAM" id="MobiDB-lite"/>
    </source>
</evidence>
<name>A0A813IY15_POLGL</name>
<dbReference type="AlphaFoldDB" id="A0A813IY15"/>
<sequence length="353" mass="38303">MDKVKGCIFNIPICGGFCAPTQSPEESWLRHFSNEYTLPLAGVFMRMSGCLESNSCCRRVGATGTQCGRANRRNLMIYSFWVSFLSWLLTFYAAGGLLMTPSVLKATAWSKGKILASTGIEGQTWVGLHGRVDEVSCGQSAVCNDVMGNYGSLMTPIGGGRYQRAVAFSDERSCLNKVISPSSGDSIGLLNAPGEMCAGCKKSATGTVTFVVMGLITQIPQMTTDLQRATRFGDVNCQATMGFVTSLWGMFSGLSSLISFSNSCWRHFPTKVSGLHGEVDFLWSAGPGFLCMLIATVLKLWDAFAHWSLPTPTVRQTPPPKEVHDLFDYMIRAGDQPDDSDIFSDADSSEDSN</sequence>
<keyword evidence="2" id="KW-0472">Membrane</keyword>
<dbReference type="Proteomes" id="UP000626109">
    <property type="component" value="Unassembled WGS sequence"/>
</dbReference>
<organism evidence="3 4">
    <name type="scientific">Polarella glacialis</name>
    <name type="common">Dinoflagellate</name>
    <dbReference type="NCBI Taxonomy" id="89957"/>
    <lineage>
        <taxon>Eukaryota</taxon>
        <taxon>Sar</taxon>
        <taxon>Alveolata</taxon>
        <taxon>Dinophyceae</taxon>
        <taxon>Suessiales</taxon>
        <taxon>Suessiaceae</taxon>
        <taxon>Polarella</taxon>
    </lineage>
</organism>
<reference evidence="3" key="1">
    <citation type="submission" date="2021-02" db="EMBL/GenBank/DDBJ databases">
        <authorList>
            <person name="Dougan E. K."/>
            <person name="Rhodes N."/>
            <person name="Thang M."/>
            <person name="Chan C."/>
        </authorList>
    </citation>
    <scope>NUCLEOTIDE SEQUENCE</scope>
</reference>
<keyword evidence="2" id="KW-0812">Transmembrane</keyword>
<keyword evidence="2" id="KW-1133">Transmembrane helix</keyword>
<gene>
    <name evidence="3" type="ORF">PGLA2088_LOCUS14298</name>
</gene>
<proteinExistence type="predicted"/>
<evidence type="ECO:0000313" key="4">
    <source>
        <dbReference type="Proteomes" id="UP000626109"/>
    </source>
</evidence>
<comment type="caution">
    <text evidence="3">The sequence shown here is derived from an EMBL/GenBank/DDBJ whole genome shotgun (WGS) entry which is preliminary data.</text>
</comment>
<feature type="region of interest" description="Disordered" evidence="1">
    <location>
        <begin position="334"/>
        <end position="353"/>
    </location>
</feature>
<evidence type="ECO:0000256" key="2">
    <source>
        <dbReference type="SAM" id="Phobius"/>
    </source>
</evidence>
<dbReference type="EMBL" id="CAJNNW010017372">
    <property type="protein sequence ID" value="CAE8660852.1"/>
    <property type="molecule type" value="Genomic_DNA"/>
</dbReference>